<dbReference type="Gene3D" id="1.10.443.10">
    <property type="entry name" value="Intergrase catalytic core"/>
    <property type="match status" value="1"/>
</dbReference>
<evidence type="ECO:0000256" key="3">
    <source>
        <dbReference type="ARBA" id="ARBA00023125"/>
    </source>
</evidence>
<organism evidence="9 10">
    <name type="scientific">Bradyrhizobium australiense</name>
    <dbReference type="NCBI Taxonomy" id="2721161"/>
    <lineage>
        <taxon>Bacteria</taxon>
        <taxon>Pseudomonadati</taxon>
        <taxon>Pseudomonadota</taxon>
        <taxon>Alphaproteobacteria</taxon>
        <taxon>Hyphomicrobiales</taxon>
        <taxon>Nitrobacteraceae</taxon>
        <taxon>Bradyrhizobium</taxon>
    </lineage>
</organism>
<dbReference type="InterPro" id="IPR011010">
    <property type="entry name" value="DNA_brk_join_enz"/>
</dbReference>
<sequence>MQHNHACVRVQALGAPLGAASARGDYRYLIQPRGNGTTWYAVAEVPRTLRAVLGKKRLVRSLKTEDVRVARIARWAALEEIKKEIANAGGHETREHQGLAAEALAYREELAKASAQRRDDIMYAIVERAEQIDRQEGVPSSQAEEEAEEGTSSRGAEFAKIASGRATPVDFYVERWLAASGYSERTKADARTALAQFKAWCSDTGGTSTTFIETVTDRIASDFRDEAFVSAGMHAHTANKKLSALRQYWQWLNKSFSIRPNPWAGKSLAKPRAHRIAQDGPQGSERPFTDDEVLTLLNSDADDDLKDFMRIAALSAMRLEEIGQLRVRDCMDGMFSVTRGKTPAAIRTIPIHSALKKLVKGRIGKRDPNEYLFADLQDTGWDNNRTMALSKRFGYLRKRIGVDDKREGARRSKVNFHSFRRWFATKAEEAGQRENVVAAVMGHSKNVGLTFGHYSKAQLTELKRECVEAVKLPRARAGKANGAP</sequence>
<comment type="caution">
    <text evidence="9">The sequence shown here is derived from an EMBL/GenBank/DDBJ whole genome shotgun (WGS) entry which is preliminary data.</text>
</comment>
<evidence type="ECO:0000256" key="6">
    <source>
        <dbReference type="SAM" id="MobiDB-lite"/>
    </source>
</evidence>
<dbReference type="GO" id="GO:0006310">
    <property type="term" value="P:DNA recombination"/>
    <property type="evidence" value="ECO:0007669"/>
    <property type="project" value="UniProtKB-KW"/>
</dbReference>
<dbReference type="Pfam" id="PF20172">
    <property type="entry name" value="DUF6538"/>
    <property type="match status" value="1"/>
</dbReference>
<accession>A0A7Y4GS06</accession>
<keyword evidence="4" id="KW-0233">DNA recombination</keyword>
<keyword evidence="2" id="KW-0229">DNA integration</keyword>
<name>A0A7Y4GS06_9BRAD</name>
<evidence type="ECO:0000313" key="9">
    <source>
        <dbReference type="EMBL" id="NOJ40923.1"/>
    </source>
</evidence>
<dbReference type="PANTHER" id="PTHR30349">
    <property type="entry name" value="PHAGE INTEGRASE-RELATED"/>
    <property type="match status" value="1"/>
</dbReference>
<dbReference type="InterPro" id="IPR002104">
    <property type="entry name" value="Integrase_catalytic"/>
</dbReference>
<dbReference type="RefSeq" id="WP_171580149.1">
    <property type="nucleotide sequence ID" value="NZ_JAAVLX010000004.1"/>
</dbReference>
<dbReference type="Proteomes" id="UP000544122">
    <property type="component" value="Unassembled WGS sequence"/>
</dbReference>
<evidence type="ECO:0000313" key="10">
    <source>
        <dbReference type="Proteomes" id="UP000544122"/>
    </source>
</evidence>
<dbReference type="Pfam" id="PF00589">
    <property type="entry name" value="Phage_integrase"/>
    <property type="match status" value="1"/>
</dbReference>
<dbReference type="PROSITE" id="PS51900">
    <property type="entry name" value="CB"/>
    <property type="match status" value="1"/>
</dbReference>
<feature type="domain" description="Tyr recombinase" evidence="7">
    <location>
        <begin position="283"/>
        <end position="468"/>
    </location>
</feature>
<evidence type="ECO:0000256" key="5">
    <source>
        <dbReference type="PROSITE-ProRule" id="PRU01248"/>
    </source>
</evidence>
<dbReference type="InterPro" id="IPR010998">
    <property type="entry name" value="Integrase_recombinase_N"/>
</dbReference>
<protein>
    <submittedName>
        <fullName evidence="9">Tyrosine-type recombinase/integrase</fullName>
    </submittedName>
</protein>
<evidence type="ECO:0000259" key="8">
    <source>
        <dbReference type="PROSITE" id="PS51900"/>
    </source>
</evidence>
<gene>
    <name evidence="9" type="ORF">HCN58_15145</name>
</gene>
<evidence type="ECO:0000256" key="2">
    <source>
        <dbReference type="ARBA" id="ARBA00022908"/>
    </source>
</evidence>
<feature type="domain" description="Core-binding (CB)" evidence="8">
    <location>
        <begin position="167"/>
        <end position="253"/>
    </location>
</feature>
<evidence type="ECO:0000259" key="7">
    <source>
        <dbReference type="PROSITE" id="PS51898"/>
    </source>
</evidence>
<reference evidence="9 10" key="1">
    <citation type="submission" date="2020-03" db="EMBL/GenBank/DDBJ databases">
        <title>Bradyrhizobium diversity isolated from nodules of Indigofera sp.</title>
        <authorList>
            <person name="Klepa M."/>
            <person name="Helene L."/>
            <person name="Hungria M."/>
        </authorList>
    </citation>
    <scope>NUCLEOTIDE SEQUENCE [LARGE SCALE GENOMIC DNA]</scope>
    <source>
        <strain evidence="9 10">WSM 1791</strain>
    </source>
</reference>
<dbReference type="InterPro" id="IPR013762">
    <property type="entry name" value="Integrase-like_cat_sf"/>
</dbReference>
<dbReference type="EMBL" id="JAAVLX010000004">
    <property type="protein sequence ID" value="NOJ40923.1"/>
    <property type="molecule type" value="Genomic_DNA"/>
</dbReference>
<evidence type="ECO:0000256" key="4">
    <source>
        <dbReference type="ARBA" id="ARBA00023172"/>
    </source>
</evidence>
<keyword evidence="3 5" id="KW-0238">DNA-binding</keyword>
<dbReference type="Gene3D" id="1.10.150.130">
    <property type="match status" value="1"/>
</dbReference>
<comment type="similarity">
    <text evidence="1">Belongs to the 'phage' integrase family.</text>
</comment>
<evidence type="ECO:0000256" key="1">
    <source>
        <dbReference type="ARBA" id="ARBA00008857"/>
    </source>
</evidence>
<dbReference type="InterPro" id="IPR050090">
    <property type="entry name" value="Tyrosine_recombinase_XerCD"/>
</dbReference>
<proteinExistence type="inferred from homology"/>
<dbReference type="PANTHER" id="PTHR30349:SF41">
    <property type="entry name" value="INTEGRASE_RECOMBINASE PROTEIN MJ0367-RELATED"/>
    <property type="match status" value="1"/>
</dbReference>
<keyword evidence="10" id="KW-1185">Reference proteome</keyword>
<dbReference type="AlphaFoldDB" id="A0A7Y4GS06"/>
<dbReference type="PROSITE" id="PS51898">
    <property type="entry name" value="TYR_RECOMBINASE"/>
    <property type="match status" value="1"/>
</dbReference>
<dbReference type="GO" id="GO:0003677">
    <property type="term" value="F:DNA binding"/>
    <property type="evidence" value="ECO:0007669"/>
    <property type="project" value="UniProtKB-UniRule"/>
</dbReference>
<feature type="region of interest" description="Disordered" evidence="6">
    <location>
        <begin position="133"/>
        <end position="156"/>
    </location>
</feature>
<dbReference type="InterPro" id="IPR044068">
    <property type="entry name" value="CB"/>
</dbReference>
<dbReference type="InterPro" id="IPR046668">
    <property type="entry name" value="DUF6538"/>
</dbReference>
<dbReference type="GO" id="GO:0015074">
    <property type="term" value="P:DNA integration"/>
    <property type="evidence" value="ECO:0007669"/>
    <property type="project" value="UniProtKB-KW"/>
</dbReference>
<dbReference type="SUPFAM" id="SSF56349">
    <property type="entry name" value="DNA breaking-rejoining enzymes"/>
    <property type="match status" value="1"/>
</dbReference>